<dbReference type="AlphaFoldDB" id="A0A8T1ZG92"/>
<sequence>MDLSSCFFSMDISSCFRPLKCAIV</sequence>
<accession>A0A8T1ZG92</accession>
<comment type="caution">
    <text evidence="1">The sequence shown here is derived from an EMBL/GenBank/DDBJ whole genome shotgun (WGS) entry which is preliminary data.</text>
</comment>
<dbReference type="EMBL" id="JAEFBJ010000011">
    <property type="protein sequence ID" value="KAG7557138.1"/>
    <property type="molecule type" value="Genomic_DNA"/>
</dbReference>
<organism evidence="1 3">
    <name type="scientific">Arabidopsis suecica</name>
    <name type="common">Swedish thale-cress</name>
    <name type="synonym">Cardaminopsis suecica</name>
    <dbReference type="NCBI Taxonomy" id="45249"/>
    <lineage>
        <taxon>Eukaryota</taxon>
        <taxon>Viridiplantae</taxon>
        <taxon>Streptophyta</taxon>
        <taxon>Embryophyta</taxon>
        <taxon>Tracheophyta</taxon>
        <taxon>Spermatophyta</taxon>
        <taxon>Magnoliopsida</taxon>
        <taxon>eudicotyledons</taxon>
        <taxon>Gunneridae</taxon>
        <taxon>Pentapetalae</taxon>
        <taxon>rosids</taxon>
        <taxon>malvids</taxon>
        <taxon>Brassicales</taxon>
        <taxon>Brassicaceae</taxon>
        <taxon>Camelineae</taxon>
        <taxon>Arabidopsis</taxon>
    </lineage>
</organism>
<protein>
    <submittedName>
        <fullName evidence="1">Uncharacterized protein</fullName>
    </submittedName>
</protein>
<evidence type="ECO:0000313" key="2">
    <source>
        <dbReference type="EMBL" id="KAG7583743.1"/>
    </source>
</evidence>
<dbReference type="Proteomes" id="UP000694251">
    <property type="component" value="Chromosome 8"/>
</dbReference>
<dbReference type="Proteomes" id="UP000694251">
    <property type="component" value="Chromosome 11"/>
</dbReference>
<name>A0A8T1ZG92_ARASU</name>
<feature type="non-terminal residue" evidence="1">
    <location>
        <position position="24"/>
    </location>
</feature>
<gene>
    <name evidence="2" type="ORF">ISN44_As08g032600</name>
    <name evidence="1" type="ORF">ISN44_As11g031330</name>
</gene>
<keyword evidence="3" id="KW-1185">Reference proteome</keyword>
<evidence type="ECO:0000313" key="3">
    <source>
        <dbReference type="Proteomes" id="UP000694251"/>
    </source>
</evidence>
<reference evidence="1 3" key="1">
    <citation type="submission" date="2020-12" db="EMBL/GenBank/DDBJ databases">
        <title>Concerted genomic and epigenomic changes stabilize Arabidopsis allopolyploids.</title>
        <authorList>
            <person name="Chen Z."/>
        </authorList>
    </citation>
    <scope>NUCLEOTIDE SEQUENCE [LARGE SCALE GENOMIC DNA]</scope>
    <source>
        <strain evidence="1">As9502</strain>
        <tissue evidence="1">Leaf</tissue>
    </source>
</reference>
<dbReference type="EMBL" id="JAEFBJ010000008">
    <property type="protein sequence ID" value="KAG7583743.1"/>
    <property type="molecule type" value="Genomic_DNA"/>
</dbReference>
<proteinExistence type="predicted"/>
<evidence type="ECO:0000313" key="1">
    <source>
        <dbReference type="EMBL" id="KAG7557138.1"/>
    </source>
</evidence>